<proteinExistence type="inferred from homology"/>
<comment type="similarity">
    <text evidence="2">Belongs to the transposase mutator family.</text>
</comment>
<accession>A0ABR9JGE6</accession>
<evidence type="ECO:0000313" key="6">
    <source>
        <dbReference type="EMBL" id="MBE1525005.1"/>
    </source>
</evidence>
<evidence type="ECO:0000256" key="5">
    <source>
        <dbReference type="ARBA" id="ARBA00023172"/>
    </source>
</evidence>
<reference evidence="6 7" key="1">
    <citation type="submission" date="2020-10" db="EMBL/GenBank/DDBJ databases">
        <title>Sequencing the genomes of 1000 actinobacteria strains.</title>
        <authorList>
            <person name="Klenk H.-P."/>
        </authorList>
    </citation>
    <scope>NUCLEOTIDE SEQUENCE [LARGE SCALE GENOMIC DNA]</scope>
    <source>
        <strain evidence="6 7">DSM 15666</strain>
    </source>
</reference>
<evidence type="ECO:0000256" key="1">
    <source>
        <dbReference type="ARBA" id="ARBA00002190"/>
    </source>
</evidence>
<comment type="caution">
    <text evidence="6">The sequence shown here is derived from an EMBL/GenBank/DDBJ whole genome shotgun (WGS) entry which is preliminary data.</text>
</comment>
<keyword evidence="7" id="KW-1185">Reference proteome</keyword>
<name>A0ABR9JGE6_9MICC</name>
<protein>
    <recommendedName>
        <fullName evidence="8">MULE transposase domain-containing protein</fullName>
    </recommendedName>
</protein>
<evidence type="ECO:0000256" key="2">
    <source>
        <dbReference type="ARBA" id="ARBA00010961"/>
    </source>
</evidence>
<evidence type="ECO:0000313" key="7">
    <source>
        <dbReference type="Proteomes" id="UP000643525"/>
    </source>
</evidence>
<keyword evidence="5" id="KW-0233">DNA recombination</keyword>
<dbReference type="InterPro" id="IPR001207">
    <property type="entry name" value="Transposase_mutator"/>
</dbReference>
<evidence type="ECO:0008006" key="8">
    <source>
        <dbReference type="Google" id="ProtNLM"/>
    </source>
</evidence>
<dbReference type="InterPro" id="IPR048004">
    <property type="entry name" value="IS1249_transpos"/>
</dbReference>
<comment type="function">
    <text evidence="1">Required for the transposition of the insertion element.</text>
</comment>
<evidence type="ECO:0000256" key="3">
    <source>
        <dbReference type="ARBA" id="ARBA00022578"/>
    </source>
</evidence>
<gene>
    <name evidence="6" type="ORF">H4W27_002123</name>
</gene>
<dbReference type="Proteomes" id="UP000643525">
    <property type="component" value="Unassembled WGS sequence"/>
</dbReference>
<dbReference type="EMBL" id="JADBED010000001">
    <property type="protein sequence ID" value="MBE1525005.1"/>
    <property type="molecule type" value="Genomic_DNA"/>
</dbReference>
<dbReference type="Pfam" id="PF00872">
    <property type="entry name" value="Transposase_mut"/>
    <property type="match status" value="1"/>
</dbReference>
<keyword evidence="4" id="KW-0238">DNA-binding</keyword>
<dbReference type="NCBIfam" id="NF033544">
    <property type="entry name" value="transpos_IS1249"/>
    <property type="match status" value="1"/>
</dbReference>
<sequence length="330" mass="37965">MGRAIQSDFGLTDRGFRKKTAWCWEIEVPQPGPTGEIHRQVIFDGTYFSGWCVLIAHKGQHVLGWQWCDQEKKAAWEALLKQLPAPDVVVTDGGTGLRAALDQQWRHTRIQRCYFHIYAAVRRHTTLAPRLPAGQEILGLTRDLMRVRDLDAAVAWMGAYASWEARWESFLKQRTYARAGVDRPSWVKPNQAWWYTHIRLRRVQGLYRQLLRDRSLFTWLEDRFHTEGSATVERTTSRLEGGPNNAIKHLLRGHRGLSESHARSAVDWLLNTMIEHPHDPWMLAHRHREGTAEPARRRFIAEEHIGPATYGTAATAEEGLWGRSGWAGMP</sequence>
<keyword evidence="3" id="KW-0815">Transposition</keyword>
<evidence type="ECO:0000256" key="4">
    <source>
        <dbReference type="ARBA" id="ARBA00023125"/>
    </source>
</evidence>
<organism evidence="6 7">
    <name type="scientific">Nesterenkonia lutea</name>
    <dbReference type="NCBI Taxonomy" id="272919"/>
    <lineage>
        <taxon>Bacteria</taxon>
        <taxon>Bacillati</taxon>
        <taxon>Actinomycetota</taxon>
        <taxon>Actinomycetes</taxon>
        <taxon>Micrococcales</taxon>
        <taxon>Micrococcaceae</taxon>
        <taxon>Nesterenkonia</taxon>
    </lineage>
</organism>